<dbReference type="Proteomes" id="UP000483018">
    <property type="component" value="Unassembled WGS sequence"/>
</dbReference>
<evidence type="ECO:0000256" key="7">
    <source>
        <dbReference type="RuleBase" id="RU363032"/>
    </source>
</evidence>
<dbReference type="InterPro" id="IPR035906">
    <property type="entry name" value="MetI-like_sf"/>
</dbReference>
<feature type="transmembrane region" description="Helical" evidence="7">
    <location>
        <begin position="12"/>
        <end position="33"/>
    </location>
</feature>
<feature type="transmembrane region" description="Helical" evidence="7">
    <location>
        <begin position="251"/>
        <end position="269"/>
    </location>
</feature>
<comment type="similarity">
    <text evidence="7">Belongs to the binding-protein-dependent transport system permease family.</text>
</comment>
<comment type="subcellular location">
    <subcellularLocation>
        <location evidence="1 7">Cell membrane</location>
        <topology evidence="1 7">Multi-pass membrane protein</topology>
    </subcellularLocation>
</comment>
<gene>
    <name evidence="9" type="ORF">GND95_09870</name>
</gene>
<feature type="transmembrane region" description="Helical" evidence="7">
    <location>
        <begin position="151"/>
        <end position="169"/>
    </location>
</feature>
<keyword evidence="2 7" id="KW-0813">Transport</keyword>
<keyword evidence="4 7" id="KW-0812">Transmembrane</keyword>
<keyword evidence="5 7" id="KW-1133">Transmembrane helix</keyword>
<evidence type="ECO:0000256" key="6">
    <source>
        <dbReference type="ARBA" id="ARBA00023136"/>
    </source>
</evidence>
<evidence type="ECO:0000256" key="4">
    <source>
        <dbReference type="ARBA" id="ARBA00022692"/>
    </source>
</evidence>
<feature type="transmembrane region" description="Helical" evidence="7">
    <location>
        <begin position="190"/>
        <end position="213"/>
    </location>
</feature>
<evidence type="ECO:0000313" key="10">
    <source>
        <dbReference type="Proteomes" id="UP000483018"/>
    </source>
</evidence>
<keyword evidence="6 7" id="KW-0472">Membrane</keyword>
<dbReference type="OrthoDB" id="9787837at2"/>
<organism evidence="9 10">
    <name type="scientific">Defluviitalea raffinosedens</name>
    <dbReference type="NCBI Taxonomy" id="1450156"/>
    <lineage>
        <taxon>Bacteria</taxon>
        <taxon>Bacillati</taxon>
        <taxon>Bacillota</taxon>
        <taxon>Clostridia</taxon>
        <taxon>Lachnospirales</taxon>
        <taxon>Defluviitaleaceae</taxon>
        <taxon>Defluviitalea</taxon>
    </lineage>
</organism>
<dbReference type="SUPFAM" id="SSF161098">
    <property type="entry name" value="MetI-like"/>
    <property type="match status" value="1"/>
</dbReference>
<dbReference type="InterPro" id="IPR000515">
    <property type="entry name" value="MetI-like"/>
</dbReference>
<dbReference type="EMBL" id="WSLF01000009">
    <property type="protein sequence ID" value="KAE9633173.1"/>
    <property type="molecule type" value="Genomic_DNA"/>
</dbReference>
<dbReference type="Gene3D" id="1.10.3720.10">
    <property type="entry name" value="MetI-like"/>
    <property type="match status" value="1"/>
</dbReference>
<name>A0A7C8HDY6_9FIRM</name>
<dbReference type="PANTHER" id="PTHR43744:SF12">
    <property type="entry name" value="ABC TRANSPORTER PERMEASE PROTEIN MG189-RELATED"/>
    <property type="match status" value="1"/>
</dbReference>
<keyword evidence="3" id="KW-1003">Cell membrane</keyword>
<protein>
    <submittedName>
        <fullName evidence="9">ABC transporter permease subunit</fullName>
    </submittedName>
</protein>
<proteinExistence type="inferred from homology"/>
<evidence type="ECO:0000256" key="5">
    <source>
        <dbReference type="ARBA" id="ARBA00022989"/>
    </source>
</evidence>
<dbReference type="PROSITE" id="PS50928">
    <property type="entry name" value="ABC_TM1"/>
    <property type="match status" value="1"/>
</dbReference>
<evidence type="ECO:0000256" key="1">
    <source>
        <dbReference type="ARBA" id="ARBA00004651"/>
    </source>
</evidence>
<dbReference type="PANTHER" id="PTHR43744">
    <property type="entry name" value="ABC TRANSPORTER PERMEASE PROTEIN MG189-RELATED-RELATED"/>
    <property type="match status" value="1"/>
</dbReference>
<dbReference type="GO" id="GO:0055085">
    <property type="term" value="P:transmembrane transport"/>
    <property type="evidence" value="ECO:0007669"/>
    <property type="project" value="InterPro"/>
</dbReference>
<evidence type="ECO:0000256" key="3">
    <source>
        <dbReference type="ARBA" id="ARBA00022475"/>
    </source>
</evidence>
<accession>A0A7C8HDY6</accession>
<dbReference type="GO" id="GO:0005886">
    <property type="term" value="C:plasma membrane"/>
    <property type="evidence" value="ECO:0007669"/>
    <property type="project" value="UniProtKB-SubCell"/>
</dbReference>
<evidence type="ECO:0000313" key="9">
    <source>
        <dbReference type="EMBL" id="KAE9633173.1"/>
    </source>
</evidence>
<comment type="caution">
    <text evidence="9">The sequence shown here is derived from an EMBL/GenBank/DDBJ whole genome shotgun (WGS) entry which is preliminary data.</text>
</comment>
<dbReference type="CDD" id="cd06261">
    <property type="entry name" value="TM_PBP2"/>
    <property type="match status" value="1"/>
</dbReference>
<dbReference type="RefSeq" id="WP_158740890.1">
    <property type="nucleotide sequence ID" value="NZ_WSLF01000009.1"/>
</dbReference>
<dbReference type="Pfam" id="PF00528">
    <property type="entry name" value="BPD_transp_1"/>
    <property type="match status" value="1"/>
</dbReference>
<feature type="transmembrane region" description="Helical" evidence="7">
    <location>
        <begin position="84"/>
        <end position="106"/>
    </location>
</feature>
<feature type="transmembrane region" description="Helical" evidence="7">
    <location>
        <begin position="115"/>
        <end position="139"/>
    </location>
</feature>
<sequence>MKKMKALIKSIPFYTFMFLLAFIFLFPIVWMVVNSFKPEAQIMLDLKTPAAFLPPLNISITEWFTPYKEVFMRFDLFRGIRNSLMYAIVLVALNLLVNSMGAYALAKFDFPLKNFWFTLIVLVLIVPAETNIVPLFVIVHKLGLENTLLGLLAPNIGNALNLFLFRQFFIGIPKELEEAALIDGANSWTIFYNVIMPLSKSIFATIAILTFILSWNDYIWPVLIFADNAKLPLQVILNVLNNTQPVYTNQVLAALTVATIPMVLIYAFFQQYIVEGISHTGIK</sequence>
<feature type="domain" description="ABC transmembrane type-1" evidence="8">
    <location>
        <begin position="80"/>
        <end position="270"/>
    </location>
</feature>
<dbReference type="AlphaFoldDB" id="A0A7C8HDY6"/>
<reference evidence="9 10" key="1">
    <citation type="submission" date="2019-12" db="EMBL/GenBank/DDBJ databases">
        <title>Defluviitalea raffinosedens, isolated from a biogas fermenter, genome sequencing and characterization.</title>
        <authorList>
            <person name="Rettenmaier R."/>
            <person name="Schneider M."/>
            <person name="Neuhaus K."/>
            <person name="Liebl W."/>
            <person name="Zverlov V."/>
        </authorList>
    </citation>
    <scope>NUCLEOTIDE SEQUENCE [LARGE SCALE GENOMIC DNA]</scope>
    <source>
        <strain evidence="9 10">249c-K6</strain>
    </source>
</reference>
<evidence type="ECO:0000259" key="8">
    <source>
        <dbReference type="PROSITE" id="PS50928"/>
    </source>
</evidence>
<evidence type="ECO:0000256" key="2">
    <source>
        <dbReference type="ARBA" id="ARBA00022448"/>
    </source>
</evidence>
<keyword evidence="10" id="KW-1185">Reference proteome</keyword>